<dbReference type="SUPFAM" id="SSF52777">
    <property type="entry name" value="CoA-dependent acyltransferases"/>
    <property type="match status" value="1"/>
</dbReference>
<gene>
    <name evidence="1" type="ORF">BGZ80_008208</name>
</gene>
<dbReference type="GO" id="GO:0031177">
    <property type="term" value="F:phosphopantetheine binding"/>
    <property type="evidence" value="ECO:0007669"/>
    <property type="project" value="TreeGrafter"/>
</dbReference>
<reference evidence="1" key="1">
    <citation type="journal article" date="2020" name="Fungal Divers.">
        <title>Resolving the Mortierellaceae phylogeny through synthesis of multi-gene phylogenetics and phylogenomics.</title>
        <authorList>
            <person name="Vandepol N."/>
            <person name="Liber J."/>
            <person name="Desiro A."/>
            <person name="Na H."/>
            <person name="Kennedy M."/>
            <person name="Barry K."/>
            <person name="Grigoriev I.V."/>
            <person name="Miller A.N."/>
            <person name="O'Donnell K."/>
            <person name="Stajich J.E."/>
            <person name="Bonito G."/>
        </authorList>
    </citation>
    <scope>NUCLEOTIDE SEQUENCE</scope>
    <source>
        <strain evidence="1">NRRL 2769</strain>
    </source>
</reference>
<dbReference type="Gene3D" id="3.30.559.10">
    <property type="entry name" value="Chloramphenicol acetyltransferase-like domain"/>
    <property type="match status" value="1"/>
</dbReference>
<evidence type="ECO:0000313" key="2">
    <source>
        <dbReference type="Proteomes" id="UP000703661"/>
    </source>
</evidence>
<dbReference type="EMBL" id="JAAAID010004389">
    <property type="protein sequence ID" value="KAF9993257.1"/>
    <property type="molecule type" value="Genomic_DNA"/>
</dbReference>
<keyword evidence="2" id="KW-1185">Reference proteome</keyword>
<proteinExistence type="predicted"/>
<dbReference type="PANTHER" id="PTHR45527">
    <property type="entry name" value="NONRIBOSOMAL PEPTIDE SYNTHETASE"/>
    <property type="match status" value="1"/>
</dbReference>
<dbReference type="AlphaFoldDB" id="A0A9P6MD36"/>
<evidence type="ECO:0000313" key="1">
    <source>
        <dbReference type="EMBL" id="KAF9993257.1"/>
    </source>
</evidence>
<dbReference type="GO" id="GO:0005737">
    <property type="term" value="C:cytoplasm"/>
    <property type="evidence" value="ECO:0007669"/>
    <property type="project" value="TreeGrafter"/>
</dbReference>
<feature type="non-terminal residue" evidence="1">
    <location>
        <position position="216"/>
    </location>
</feature>
<dbReference type="InterPro" id="IPR023213">
    <property type="entry name" value="CAT-like_dom_sf"/>
</dbReference>
<dbReference type="PANTHER" id="PTHR45527:SF1">
    <property type="entry name" value="FATTY ACID SYNTHASE"/>
    <property type="match status" value="1"/>
</dbReference>
<comment type="caution">
    <text evidence="1">The sequence shown here is derived from an EMBL/GenBank/DDBJ whole genome shotgun (WGS) entry which is preliminary data.</text>
</comment>
<dbReference type="Proteomes" id="UP000703661">
    <property type="component" value="Unassembled WGS sequence"/>
</dbReference>
<accession>A0A9P6MD36</accession>
<name>A0A9P6MD36_9FUNG</name>
<dbReference type="Gene3D" id="3.30.559.30">
    <property type="entry name" value="Nonribosomal peptide synthetase, condensation domain"/>
    <property type="match status" value="1"/>
</dbReference>
<protein>
    <submittedName>
        <fullName evidence="1">Uncharacterized protein</fullName>
    </submittedName>
</protein>
<sequence>MSSEIKELLDGKVDSIYPPQPFRNLIAQTQFGPSSETHEQFFSEMLAEIDALSTPYGFSNTLLEDADSNESYRMLPKELNNRLRNQAKRMGENVVFGTVLFGRMQGGSGADQAMGLFINTLPLHVDVSEAGVEESVRQTQINLAALLEHEHASLALAQRCSGIPAGTQIFSAILNCRHHSGHSSDVADIAGLKLLGGKVITNYPCAMSVDDFGTDL</sequence>
<organism evidence="1 2">
    <name type="scientific">Entomortierella chlamydospora</name>
    <dbReference type="NCBI Taxonomy" id="101097"/>
    <lineage>
        <taxon>Eukaryota</taxon>
        <taxon>Fungi</taxon>
        <taxon>Fungi incertae sedis</taxon>
        <taxon>Mucoromycota</taxon>
        <taxon>Mortierellomycotina</taxon>
        <taxon>Mortierellomycetes</taxon>
        <taxon>Mortierellales</taxon>
        <taxon>Mortierellaceae</taxon>
        <taxon>Entomortierella</taxon>
    </lineage>
</organism>
<dbReference type="GO" id="GO:0043041">
    <property type="term" value="P:amino acid activation for nonribosomal peptide biosynthetic process"/>
    <property type="evidence" value="ECO:0007669"/>
    <property type="project" value="TreeGrafter"/>
</dbReference>
<dbReference type="GO" id="GO:0044550">
    <property type="term" value="P:secondary metabolite biosynthetic process"/>
    <property type="evidence" value="ECO:0007669"/>
    <property type="project" value="TreeGrafter"/>
</dbReference>